<organism evidence="4 5">
    <name type="scientific">Penicillium brevicompactum</name>
    <dbReference type="NCBI Taxonomy" id="5074"/>
    <lineage>
        <taxon>Eukaryota</taxon>
        <taxon>Fungi</taxon>
        <taxon>Dikarya</taxon>
        <taxon>Ascomycota</taxon>
        <taxon>Pezizomycotina</taxon>
        <taxon>Eurotiomycetes</taxon>
        <taxon>Eurotiomycetidae</taxon>
        <taxon>Eurotiales</taxon>
        <taxon>Aspergillaceae</taxon>
        <taxon>Penicillium</taxon>
    </lineage>
</organism>
<gene>
    <name evidence="4" type="ORF">N7541_003275</name>
</gene>
<feature type="domain" description="Nudix hydrolase" evidence="3">
    <location>
        <begin position="31"/>
        <end position="186"/>
    </location>
</feature>
<sequence length="186" mass="20683">MFCLNLSHSYNIHPSLESFEITADCYLSQQPEFAGIVGAAIVIHNSQVLLLQRSADDDCPNLWEVPGGGANGDETLIQCAVRELKEETSLEASDVLGMIGEFEWMETGSRSGNLGETKIWKIFMFLVTVESLNENLEIHLDQQEHQTYLWATETDIREGSCGGTLLQWISPNQPQAILAALKILRS</sequence>
<name>A0A9W9RLJ7_PENBR</name>
<dbReference type="PANTHER" id="PTHR43046">
    <property type="entry name" value="GDP-MANNOSE MANNOSYL HYDROLASE"/>
    <property type="match status" value="1"/>
</dbReference>
<comment type="caution">
    <text evidence="4">The sequence shown here is derived from an EMBL/GenBank/DDBJ whole genome shotgun (WGS) entry which is preliminary data.</text>
</comment>
<dbReference type="SUPFAM" id="SSF55811">
    <property type="entry name" value="Nudix"/>
    <property type="match status" value="1"/>
</dbReference>
<dbReference type="Proteomes" id="UP001148299">
    <property type="component" value="Unassembled WGS sequence"/>
</dbReference>
<evidence type="ECO:0000313" key="5">
    <source>
        <dbReference type="Proteomes" id="UP001148299"/>
    </source>
</evidence>
<dbReference type="CDD" id="cd02883">
    <property type="entry name" value="NUDIX_Hydrolase"/>
    <property type="match status" value="1"/>
</dbReference>
<reference evidence="4" key="1">
    <citation type="submission" date="2022-12" db="EMBL/GenBank/DDBJ databases">
        <authorList>
            <person name="Petersen C."/>
        </authorList>
    </citation>
    <scope>NUCLEOTIDE SEQUENCE</scope>
    <source>
        <strain evidence="4">IBT 35675</strain>
    </source>
</reference>
<dbReference type="PROSITE" id="PS51462">
    <property type="entry name" value="NUDIX"/>
    <property type="match status" value="1"/>
</dbReference>
<proteinExistence type="predicted"/>
<keyword evidence="2" id="KW-0378">Hydrolase</keyword>
<dbReference type="InterPro" id="IPR000086">
    <property type="entry name" value="NUDIX_hydrolase_dom"/>
</dbReference>
<dbReference type="PANTHER" id="PTHR43046:SF14">
    <property type="entry name" value="MUTT_NUDIX FAMILY PROTEIN"/>
    <property type="match status" value="1"/>
</dbReference>
<evidence type="ECO:0000256" key="2">
    <source>
        <dbReference type="ARBA" id="ARBA00022801"/>
    </source>
</evidence>
<dbReference type="AlphaFoldDB" id="A0A9W9RLJ7"/>
<dbReference type="EMBL" id="JAPZBR010000002">
    <property type="protein sequence ID" value="KAJ5362431.1"/>
    <property type="molecule type" value="Genomic_DNA"/>
</dbReference>
<protein>
    <recommendedName>
        <fullName evidence="3">Nudix hydrolase domain-containing protein</fullName>
    </recommendedName>
</protein>
<reference evidence="4" key="2">
    <citation type="journal article" date="2023" name="IMA Fungus">
        <title>Comparative genomic study of the Penicillium genus elucidates a diverse pangenome and 15 lateral gene transfer events.</title>
        <authorList>
            <person name="Petersen C."/>
            <person name="Sorensen T."/>
            <person name="Nielsen M.R."/>
            <person name="Sondergaard T.E."/>
            <person name="Sorensen J.L."/>
            <person name="Fitzpatrick D.A."/>
            <person name="Frisvad J.C."/>
            <person name="Nielsen K.L."/>
        </authorList>
    </citation>
    <scope>NUCLEOTIDE SEQUENCE</scope>
    <source>
        <strain evidence="4">IBT 35675</strain>
    </source>
</reference>
<evidence type="ECO:0000256" key="1">
    <source>
        <dbReference type="ARBA" id="ARBA00001946"/>
    </source>
</evidence>
<evidence type="ECO:0000313" key="4">
    <source>
        <dbReference type="EMBL" id="KAJ5362431.1"/>
    </source>
</evidence>
<dbReference type="Pfam" id="PF00293">
    <property type="entry name" value="NUDIX"/>
    <property type="match status" value="1"/>
</dbReference>
<dbReference type="GO" id="GO:0016787">
    <property type="term" value="F:hydrolase activity"/>
    <property type="evidence" value="ECO:0007669"/>
    <property type="project" value="UniProtKB-KW"/>
</dbReference>
<comment type="cofactor">
    <cofactor evidence="1">
        <name>Mg(2+)</name>
        <dbReference type="ChEBI" id="CHEBI:18420"/>
    </cofactor>
</comment>
<evidence type="ECO:0000259" key="3">
    <source>
        <dbReference type="PROSITE" id="PS51462"/>
    </source>
</evidence>
<dbReference type="Gene3D" id="3.90.79.10">
    <property type="entry name" value="Nucleoside Triphosphate Pyrophosphohydrolase"/>
    <property type="match status" value="1"/>
</dbReference>
<dbReference type="InterPro" id="IPR015797">
    <property type="entry name" value="NUDIX_hydrolase-like_dom_sf"/>
</dbReference>
<keyword evidence="5" id="KW-1185">Reference proteome</keyword>
<accession>A0A9W9RLJ7</accession>